<feature type="transmembrane region" description="Helical" evidence="8">
    <location>
        <begin position="158"/>
        <end position="176"/>
    </location>
</feature>
<reference evidence="10 11" key="2">
    <citation type="submission" date="2019-01" db="EMBL/GenBank/DDBJ databases">
        <authorList>
            <person name="Li Y."/>
        </authorList>
    </citation>
    <scope>NUCLEOTIDE SEQUENCE [LARGE SCALE GENOMIC DNA]</scope>
    <source>
        <strain evidence="10 11">2D-5</strain>
    </source>
</reference>
<dbReference type="NCBIfam" id="TIGR04178">
    <property type="entry name" value="exo_archaeo"/>
    <property type="match status" value="1"/>
</dbReference>
<keyword evidence="5 10" id="KW-0378">Hydrolase</keyword>
<dbReference type="Proteomes" id="UP000285710">
    <property type="component" value="Unassembled WGS sequence"/>
</dbReference>
<comment type="caution">
    <text evidence="10">The sequence shown here is derived from an EMBL/GenBank/DDBJ whole genome shotgun (WGS) entry which is preliminary data.</text>
</comment>
<keyword evidence="7 8" id="KW-0472">Membrane</keyword>
<dbReference type="InterPro" id="IPR026392">
    <property type="entry name" value="Exo/Archaeosortase_dom"/>
</dbReference>
<evidence type="ECO:0000313" key="11">
    <source>
        <dbReference type="Proteomes" id="UP000285710"/>
    </source>
</evidence>
<evidence type="ECO:0000313" key="10">
    <source>
        <dbReference type="EMBL" id="RWR08142.1"/>
    </source>
</evidence>
<organism evidence="10 11">
    <name type="scientific">Paenirhodobacter populi</name>
    <dbReference type="NCBI Taxonomy" id="2306993"/>
    <lineage>
        <taxon>Bacteria</taxon>
        <taxon>Pseudomonadati</taxon>
        <taxon>Pseudomonadota</taxon>
        <taxon>Alphaproteobacteria</taxon>
        <taxon>Rhodobacterales</taxon>
        <taxon>Rhodobacter group</taxon>
        <taxon>Paenirhodobacter</taxon>
    </lineage>
</organism>
<reference evidence="10 11" key="1">
    <citation type="submission" date="2019-01" db="EMBL/GenBank/DDBJ databases">
        <title>Sinorhodobacter populi sp. nov. isolated from the symptomatic bark tissue of Populus euramericana canker.</title>
        <authorList>
            <person name="Xu G."/>
        </authorList>
    </citation>
    <scope>NUCLEOTIDE SEQUENCE [LARGE SCALE GENOMIC DNA]</scope>
    <source>
        <strain evidence="10 11">2D-5</strain>
    </source>
</reference>
<keyword evidence="3" id="KW-0645">Protease</keyword>
<evidence type="ECO:0000256" key="8">
    <source>
        <dbReference type="SAM" id="Phobius"/>
    </source>
</evidence>
<dbReference type="InterPro" id="IPR014263">
    <property type="entry name" value="Methanolan_biosynth_EpsI"/>
</dbReference>
<evidence type="ECO:0000256" key="3">
    <source>
        <dbReference type="ARBA" id="ARBA00022670"/>
    </source>
</evidence>
<dbReference type="NCBIfam" id="TIGR04152">
    <property type="entry name" value="exosort_VPLPA"/>
    <property type="match status" value="1"/>
</dbReference>
<dbReference type="GO" id="GO:0006508">
    <property type="term" value="P:proteolysis"/>
    <property type="evidence" value="ECO:0007669"/>
    <property type="project" value="UniProtKB-KW"/>
</dbReference>
<evidence type="ECO:0000256" key="4">
    <source>
        <dbReference type="ARBA" id="ARBA00022692"/>
    </source>
</evidence>
<evidence type="ECO:0000256" key="5">
    <source>
        <dbReference type="ARBA" id="ARBA00022801"/>
    </source>
</evidence>
<comment type="subcellular location">
    <subcellularLocation>
        <location evidence="1">Cell membrane</location>
        <topology evidence="1">Multi-pass membrane protein</topology>
    </subcellularLocation>
</comment>
<feature type="transmembrane region" description="Helical" evidence="8">
    <location>
        <begin position="105"/>
        <end position="124"/>
    </location>
</feature>
<feature type="transmembrane region" description="Helical" evidence="8">
    <location>
        <begin position="79"/>
        <end position="96"/>
    </location>
</feature>
<dbReference type="RefSeq" id="WP_128270455.1">
    <property type="nucleotide sequence ID" value="NZ_SAUW01000018.1"/>
</dbReference>
<sequence length="530" mass="59242">MSDTSLPLSHDTFLGRAIGPFWLLVATLAALLYFREGFDALLAAWGTPEYSHGPVIPLLSAFMFLQELKYAPIRTGPVNRWPGIAMLLFAIALGALGKFSQIDDVVAYAIILWVAAMLLISFGWEQGKHFWVPVLHLVYMLPLPGVFYYKLSTFLQGVSSELGVWFLTLLNVPVFLDGNIIDLGVLKMHVAEACSGLRYLFPIMSFSYVFSVLYRGPWWHKAVLLLAAAPITVLMNSVRIAIAGWLVQYLGESHLEGFQHFFEGWVIFMASVIILFLLAWVMLKLQDSPMSLPEALNLDFSGLWPQFKRLGLVEASKGMIAGALILVAAAGAWQLRPVPVPTAIDREPFALFPRTLGDWQSRPMERLSDAVARSLGADDYFGASFSRRADEPSVELFSAFYKDQTKGGTHSPEICLPGSGWEIADLKRMDVAPELGLAEPYRLNRAIIQKGQARMLVYYWFEQHGRHVAWDFEAKFLLLWDGFTIQRTDGALVRLTTMIAPGESDAVAEARLQDMFLQTISVLPEFVPAR</sequence>
<keyword evidence="6 8" id="KW-1133">Transmembrane helix</keyword>
<feature type="transmembrane region" description="Helical" evidence="8">
    <location>
        <begin position="222"/>
        <end position="245"/>
    </location>
</feature>
<evidence type="ECO:0000256" key="6">
    <source>
        <dbReference type="ARBA" id="ARBA00022989"/>
    </source>
</evidence>
<keyword evidence="2" id="KW-1003">Cell membrane</keyword>
<evidence type="ECO:0000259" key="9">
    <source>
        <dbReference type="Pfam" id="PF11984"/>
    </source>
</evidence>
<protein>
    <submittedName>
        <fullName evidence="10">VPLPA-CTERM-specific exosortase XrtD</fullName>
        <ecNumber evidence="10">3.4.22.-</ecNumber>
    </submittedName>
</protein>
<dbReference type="Pfam" id="PF09721">
    <property type="entry name" value="Exosortase_EpsH"/>
    <property type="match status" value="1"/>
</dbReference>
<feature type="domain" description="Methanolan biosynthesis EpsI" evidence="9">
    <location>
        <begin position="320"/>
        <end position="525"/>
    </location>
</feature>
<dbReference type="InterPro" id="IPR026491">
    <property type="entry name" value="ExosortD_VPLPA"/>
</dbReference>
<keyword evidence="11" id="KW-1185">Reference proteome</keyword>
<feature type="transmembrane region" description="Helical" evidence="8">
    <location>
        <begin position="196"/>
        <end position="215"/>
    </location>
</feature>
<accession>A0A443IPX1</accession>
<dbReference type="NCBIfam" id="TIGR02914">
    <property type="entry name" value="EpsI_fam"/>
    <property type="match status" value="1"/>
</dbReference>
<evidence type="ECO:0000256" key="7">
    <source>
        <dbReference type="ARBA" id="ARBA00023136"/>
    </source>
</evidence>
<dbReference type="NCBIfam" id="TIGR02602">
    <property type="entry name" value="8TM_EpsH"/>
    <property type="match status" value="1"/>
</dbReference>
<feature type="transmembrane region" description="Helical" evidence="8">
    <location>
        <begin position="265"/>
        <end position="283"/>
    </location>
</feature>
<name>A0A443IPX1_9RHOB</name>
<feature type="transmembrane region" description="Helical" evidence="8">
    <location>
        <begin position="13"/>
        <end position="34"/>
    </location>
</feature>
<proteinExistence type="predicted"/>
<keyword evidence="4 8" id="KW-0812">Transmembrane</keyword>
<dbReference type="GO" id="GO:0005886">
    <property type="term" value="C:plasma membrane"/>
    <property type="evidence" value="ECO:0007669"/>
    <property type="project" value="UniProtKB-SubCell"/>
</dbReference>
<dbReference type="Pfam" id="PF11984">
    <property type="entry name" value="DUF3485"/>
    <property type="match status" value="1"/>
</dbReference>
<gene>
    <name evidence="10" type="primary">xrtD</name>
    <name evidence="10" type="ORF">D2T33_16080</name>
</gene>
<evidence type="ECO:0000256" key="2">
    <source>
        <dbReference type="ARBA" id="ARBA00022475"/>
    </source>
</evidence>
<evidence type="ECO:0000256" key="1">
    <source>
        <dbReference type="ARBA" id="ARBA00004651"/>
    </source>
</evidence>
<dbReference type="InterPro" id="IPR013426">
    <property type="entry name" value="EpsH-like"/>
</dbReference>
<feature type="transmembrane region" description="Helical" evidence="8">
    <location>
        <begin position="130"/>
        <end position="151"/>
    </location>
</feature>
<dbReference type="GO" id="GO:0008233">
    <property type="term" value="F:peptidase activity"/>
    <property type="evidence" value="ECO:0007669"/>
    <property type="project" value="UniProtKB-KW"/>
</dbReference>
<dbReference type="EC" id="3.4.22.-" evidence="10"/>
<dbReference type="AlphaFoldDB" id="A0A443IPX1"/>
<dbReference type="EMBL" id="SAUW01000018">
    <property type="protein sequence ID" value="RWR08142.1"/>
    <property type="molecule type" value="Genomic_DNA"/>
</dbReference>
<dbReference type="InterPro" id="IPR019127">
    <property type="entry name" value="Exosortase"/>
</dbReference>